<feature type="repeat" description="ANK" evidence="3">
    <location>
        <begin position="230"/>
        <end position="271"/>
    </location>
</feature>
<dbReference type="InterPro" id="IPR036047">
    <property type="entry name" value="F-box-like_dom_sf"/>
</dbReference>
<dbReference type="Proteomes" id="UP000078559">
    <property type="component" value="Chromosome 4"/>
</dbReference>
<evidence type="ECO:0000313" key="6">
    <source>
        <dbReference type="Proteomes" id="UP000078559"/>
    </source>
</evidence>
<dbReference type="AlphaFoldDB" id="A0A194VYW1"/>
<gene>
    <name evidence="5" type="ORF">VM1G_04313</name>
</gene>
<evidence type="ECO:0000256" key="1">
    <source>
        <dbReference type="ARBA" id="ARBA00022737"/>
    </source>
</evidence>
<dbReference type="PANTHER" id="PTHR24198:SF194">
    <property type="entry name" value="INVERSIN-A"/>
    <property type="match status" value="1"/>
</dbReference>
<reference evidence="5" key="1">
    <citation type="submission" date="2014-12" db="EMBL/GenBank/DDBJ databases">
        <title>Genome Sequence of Valsa Canker Pathogens Uncovers a Specific Adaption of Colonization on Woody Bark.</title>
        <authorList>
            <person name="Yin Z."/>
            <person name="Liu H."/>
            <person name="Gao X."/>
            <person name="Li Z."/>
            <person name="Song N."/>
            <person name="Ke X."/>
            <person name="Dai Q."/>
            <person name="Wu Y."/>
            <person name="Sun Y."/>
            <person name="Xu J.-R."/>
            <person name="Kang Z.K."/>
            <person name="Wang L."/>
            <person name="Huang L."/>
        </authorList>
    </citation>
    <scope>NUCLEOTIDE SEQUENCE [LARGE SCALE GENOMIC DNA]</scope>
    <source>
        <strain evidence="5">03-8</strain>
    </source>
</reference>
<feature type="repeat" description="ANK" evidence="3">
    <location>
        <begin position="107"/>
        <end position="139"/>
    </location>
</feature>
<dbReference type="PROSITE" id="PS50088">
    <property type="entry name" value="ANK_REPEAT"/>
    <property type="match status" value="2"/>
</dbReference>
<evidence type="ECO:0000259" key="4">
    <source>
        <dbReference type="Pfam" id="PF12937"/>
    </source>
</evidence>
<dbReference type="PANTHER" id="PTHR24198">
    <property type="entry name" value="ANKYRIN REPEAT AND PROTEIN KINASE DOMAIN-CONTAINING PROTEIN"/>
    <property type="match status" value="1"/>
</dbReference>
<protein>
    <submittedName>
        <fullName evidence="5">Tankyrase</fullName>
    </submittedName>
</protein>
<dbReference type="SUPFAM" id="SSF48403">
    <property type="entry name" value="Ankyrin repeat"/>
    <property type="match status" value="1"/>
</dbReference>
<dbReference type="Pfam" id="PF12796">
    <property type="entry name" value="Ank_2"/>
    <property type="match status" value="2"/>
</dbReference>
<dbReference type="InterPro" id="IPR002110">
    <property type="entry name" value="Ankyrin_rpt"/>
</dbReference>
<name>A0A194VYW1_CYTMA</name>
<dbReference type="Gene3D" id="1.25.40.20">
    <property type="entry name" value="Ankyrin repeat-containing domain"/>
    <property type="match status" value="3"/>
</dbReference>
<dbReference type="SUPFAM" id="SSF81383">
    <property type="entry name" value="F-box domain"/>
    <property type="match status" value="1"/>
</dbReference>
<dbReference type="InterPro" id="IPR001810">
    <property type="entry name" value="F-box_dom"/>
</dbReference>
<dbReference type="CDD" id="cd09917">
    <property type="entry name" value="F-box_SF"/>
    <property type="match status" value="1"/>
</dbReference>
<organism evidence="5 6">
    <name type="scientific">Cytospora mali</name>
    <name type="common">Apple Valsa canker fungus</name>
    <name type="synonym">Valsa mali</name>
    <dbReference type="NCBI Taxonomy" id="578113"/>
    <lineage>
        <taxon>Eukaryota</taxon>
        <taxon>Fungi</taxon>
        <taxon>Dikarya</taxon>
        <taxon>Ascomycota</taxon>
        <taxon>Pezizomycotina</taxon>
        <taxon>Sordariomycetes</taxon>
        <taxon>Sordariomycetidae</taxon>
        <taxon>Diaporthales</taxon>
        <taxon>Cytosporaceae</taxon>
        <taxon>Cytospora</taxon>
    </lineage>
</organism>
<proteinExistence type="predicted"/>
<dbReference type="EMBL" id="CM003101">
    <property type="protein sequence ID" value="KUI69058.1"/>
    <property type="molecule type" value="Genomic_DNA"/>
</dbReference>
<dbReference type="PROSITE" id="PS50297">
    <property type="entry name" value="ANK_REP_REGION"/>
    <property type="match status" value="1"/>
</dbReference>
<evidence type="ECO:0000313" key="5">
    <source>
        <dbReference type="EMBL" id="KUI69058.1"/>
    </source>
</evidence>
<evidence type="ECO:0000256" key="3">
    <source>
        <dbReference type="PROSITE-ProRule" id="PRU00023"/>
    </source>
</evidence>
<dbReference type="SMR" id="A0A194VYW1"/>
<evidence type="ECO:0000256" key="2">
    <source>
        <dbReference type="ARBA" id="ARBA00023043"/>
    </source>
</evidence>
<dbReference type="SMART" id="SM00248">
    <property type="entry name" value="ANK"/>
    <property type="match status" value="7"/>
</dbReference>
<feature type="domain" description="F-box" evidence="4">
    <location>
        <begin position="14"/>
        <end position="53"/>
    </location>
</feature>
<keyword evidence="2 3" id="KW-0040">ANK repeat</keyword>
<accession>A0A194VYW1</accession>
<sequence>MSIQTPTESILSWLPTELFIHILSDSHFSPRDRANISLTCRLFHAINTPILYTENIRHGNSSCLFWAARHGRIGTIQNAVAAGAHLNINGWLAEDEVDDGDEDNVGRATTPLHVAAKYGQREAAEWLIDNGADINAASYKYCDALVVYWRQYFTPVWRPGWTPLFAALNHEQASTAELLVSRRAELTNTHTGRRQLFVPALHVAAANGMSSVIKLLSAASDFDVSSRDFNGNTALHYASQYWPQSKDDLQLASSPIPLLLSLGADIEAVNNRLQNPLIHACWTGNFRAATLLVKAGANPKAECYVPQVQKLVRPVYLASLSRSDIARQSGSEPYQDESALEAARAEFFQSLLAAGVNPSDRLSFSRSFDIPMLQRLCLDNNPFAAKTLIHVAGADVNATDGKGQTALLGYLRIFGQRPTYSSTSHVTSEILALLLSSGARMDVPDGNGIDALQLSLDWVLTDNDPSNCLQTLLQNASDSSVSKMRVVAAIDSCYDKPALPSQRAVALLLDFLETHWIH</sequence>
<keyword evidence="1" id="KW-0677">Repeat</keyword>
<dbReference type="InterPro" id="IPR036770">
    <property type="entry name" value="Ankyrin_rpt-contain_sf"/>
</dbReference>
<dbReference type="OrthoDB" id="341259at2759"/>
<dbReference type="Pfam" id="PF12937">
    <property type="entry name" value="F-box-like"/>
    <property type="match status" value="1"/>
</dbReference>
<keyword evidence="6" id="KW-1185">Reference proteome</keyword>